<evidence type="ECO:0000313" key="2">
    <source>
        <dbReference type="Proteomes" id="UP000541109"/>
    </source>
</evidence>
<reference evidence="1 2" key="1">
    <citation type="submission" date="2020-07" db="EMBL/GenBank/DDBJ databases">
        <title>Stappia sp., F7233, whole genome shotgun sequencing project.</title>
        <authorList>
            <person name="Jiang S."/>
            <person name="Liu Z.W."/>
            <person name="Du Z.J."/>
        </authorList>
    </citation>
    <scope>NUCLEOTIDE SEQUENCE [LARGE SCALE GENOMIC DNA]</scope>
    <source>
        <strain evidence="1 2">F7233</strain>
    </source>
</reference>
<gene>
    <name evidence="1" type="ORF">H2509_04335</name>
</gene>
<sequence>MTAQPKKVEQPSPRPDLDKLYKPVGIQAVTAATLCRKAVAPMTRKPLKH</sequence>
<dbReference type="EMBL" id="JACFXV010000042">
    <property type="protein sequence ID" value="MBA5776351.1"/>
    <property type="molecule type" value="Genomic_DNA"/>
</dbReference>
<proteinExistence type="predicted"/>
<dbReference type="Proteomes" id="UP000541109">
    <property type="component" value="Unassembled WGS sequence"/>
</dbReference>
<comment type="caution">
    <text evidence="1">The sequence shown here is derived from an EMBL/GenBank/DDBJ whole genome shotgun (WGS) entry which is preliminary data.</text>
</comment>
<accession>A0A839AAA4</accession>
<evidence type="ECO:0000313" key="1">
    <source>
        <dbReference type="EMBL" id="MBA5776351.1"/>
    </source>
</evidence>
<organism evidence="1 2">
    <name type="scientific">Stappia albiluteola</name>
    <dbReference type="NCBI Taxonomy" id="2758565"/>
    <lineage>
        <taxon>Bacteria</taxon>
        <taxon>Pseudomonadati</taxon>
        <taxon>Pseudomonadota</taxon>
        <taxon>Alphaproteobacteria</taxon>
        <taxon>Hyphomicrobiales</taxon>
        <taxon>Stappiaceae</taxon>
        <taxon>Stappia</taxon>
    </lineage>
</organism>
<dbReference type="AlphaFoldDB" id="A0A839AAA4"/>
<keyword evidence="2" id="KW-1185">Reference proteome</keyword>
<protein>
    <submittedName>
        <fullName evidence="1">Uncharacterized protein</fullName>
    </submittedName>
</protein>
<name>A0A839AAA4_9HYPH</name>
<dbReference type="RefSeq" id="WP_182162675.1">
    <property type="nucleotide sequence ID" value="NZ_JACFXV010000042.1"/>
</dbReference>